<name>A0A7T8H0B9_CALRO</name>
<gene>
    <name evidence="2" type="ORF">FKW44_015346</name>
</gene>
<reference evidence="3" key="1">
    <citation type="submission" date="2021-01" db="EMBL/GenBank/DDBJ databases">
        <title>Caligus Genome Assembly.</title>
        <authorList>
            <person name="Gallardo-Escarate C."/>
        </authorList>
    </citation>
    <scope>NUCLEOTIDE SEQUENCE [LARGE SCALE GENOMIC DNA]</scope>
</reference>
<feature type="region of interest" description="Disordered" evidence="1">
    <location>
        <begin position="1"/>
        <end position="68"/>
    </location>
</feature>
<evidence type="ECO:0000313" key="2">
    <source>
        <dbReference type="EMBL" id="QQP41088.1"/>
    </source>
</evidence>
<evidence type="ECO:0000313" key="3">
    <source>
        <dbReference type="Proteomes" id="UP000595437"/>
    </source>
</evidence>
<keyword evidence="3" id="KW-1185">Reference proteome</keyword>
<organism evidence="2 3">
    <name type="scientific">Caligus rogercresseyi</name>
    <name type="common">Sea louse</name>
    <dbReference type="NCBI Taxonomy" id="217165"/>
    <lineage>
        <taxon>Eukaryota</taxon>
        <taxon>Metazoa</taxon>
        <taxon>Ecdysozoa</taxon>
        <taxon>Arthropoda</taxon>
        <taxon>Crustacea</taxon>
        <taxon>Multicrustacea</taxon>
        <taxon>Hexanauplia</taxon>
        <taxon>Copepoda</taxon>
        <taxon>Siphonostomatoida</taxon>
        <taxon>Caligidae</taxon>
        <taxon>Caligus</taxon>
    </lineage>
</organism>
<accession>A0A7T8H0B9</accession>
<dbReference type="AlphaFoldDB" id="A0A7T8H0B9"/>
<protein>
    <submittedName>
        <fullName evidence="2">Uncharacterized protein</fullName>
    </submittedName>
</protein>
<sequence length="83" mass="9077">MPLTLPSTAKEPSLILPSTAEEPSPDAHHPSFHGKGTLAGWPLTPSIRGKGIPQRTSPSILPDGPQPSHYIYIFYSIFYIYTC</sequence>
<dbReference type="EMBL" id="CP045899">
    <property type="protein sequence ID" value="QQP41088.1"/>
    <property type="molecule type" value="Genomic_DNA"/>
</dbReference>
<dbReference type="Proteomes" id="UP000595437">
    <property type="component" value="Chromosome 10"/>
</dbReference>
<evidence type="ECO:0000256" key="1">
    <source>
        <dbReference type="SAM" id="MobiDB-lite"/>
    </source>
</evidence>
<proteinExistence type="predicted"/>